<feature type="region of interest" description="Disordered" evidence="10">
    <location>
        <begin position="1257"/>
        <end position="1287"/>
    </location>
</feature>
<evidence type="ECO:0000313" key="12">
    <source>
        <dbReference type="Proteomes" id="UP000694700"/>
    </source>
</evidence>
<dbReference type="GO" id="GO:0061908">
    <property type="term" value="C:phagophore"/>
    <property type="evidence" value="ECO:0007669"/>
    <property type="project" value="TreeGrafter"/>
</dbReference>
<evidence type="ECO:0000256" key="2">
    <source>
        <dbReference type="ARBA" id="ARBA00004623"/>
    </source>
</evidence>
<dbReference type="PANTHER" id="PTHR13190">
    <property type="entry name" value="AUTOPHAGY-RELATED 2, ISOFORM A"/>
    <property type="match status" value="1"/>
</dbReference>
<keyword evidence="5" id="KW-0256">Endoplasmic reticulum</keyword>
<keyword evidence="6" id="KW-0445">Lipid transport</keyword>
<sequence>MVFRPRPRMASGMEPMCWSSFMTSSMQLAKECLSQRLTDDQGESLQPLEGLEKFAETIETVLRRVKVTFVDTVLRMEHVPENSKTGIALELRINKMLYCDESVEEGSSVNIHQPTTFAHKNLTLEGVYLFWDEFSESTYAKILYTLKETEPNTPFEPVQVGCLSGKLELSMVLKQNEAMPGAKLDIDGQFDSLIMLLSPQQVHLLLDMFGVFSSSGKDRKSRPMQQEDEYRLHMELNRCLKKDTIIVATDQNLFESQTTRTVSSREDVFFSMADMDMSHSLSSLPPLGDPSTVDLDLSSNSNYSVSMGESPSGNVAVSHPTKGHCDESRPELVLRLAVGSLCLSVLHIDPLPPPDSSRSHLAPVASEFFRILSVNQLPAGSFLQSRTVFDEACPHDHLRFIGQGLKVSYELCQGSSVRTLNTDLSLSQVELLECLYSTDSHTTQSGAQYTELLTFDISASSDSPPSVCLHLLYKLTERRGSQGGQVRLSTIPRKAELQVELGKVRSECDVSIVDRLNSLLQPQKLVTTEIMASHMYTSYNKHVSLAFAEVFLDDSRTPAHCHVSMSINAPLLVLVVRFPIPDLRSDQERGPWFKKSLQKELLQLELEDLELKTEFTGGNSSEQTKMELTFKELNGSFQEDKDHPPARFLRVANTMEEDMTSSDCGKFDWPRVVLKVNPMAVRSILERVTAEEDEEEADSHSQEEEEEGAAHSLKDVCDFGKPEPSPFSSRRVMYENEEMVIPGDVEAMTEFQEKTMSNSLYILELFFPNVQLSLPSKGFYEKLHNRINNDLLLWEPTAPSPVETVENIPYGVGLSVASQLINTYSKDSFSQFRSTGPEEEESGSEEEILQYYTPAELGYRNRRKKRSKMQPKNSQSLFSIVMSVNHGLLALHTQLKQDDNSASPKKHGEFWMEVKNGTLFGVTQHEGYKDQHYVCFHTSQACLYHHGTVDGDAPEWSVSLPFRMRPHWLEPVMYASESAPERASPSEGLSFEPHSMLSVAVKISSHSTERNVKEFLIAIGMRGVTLEHRVMPSGLGWYDQIVDFLNVSDEPVLGYTPPSSVSTLHLHLWSCSLDYRPLYLPVRSLLTVETFSISSSVSLDHSSSSLRIILDEAALFLSDKINAVSVNLARDYVQVVDMGTLELRITAVKPGQDGKMTEPRFELRCSSDVIHIRTCADSCAALMNLIQYIASYGDLLPPSGLEAKRRSTKQRVKVRSHPSAQAPLLPEAEQQILQDLMSDAMEETDSLQSHMLQQNGVNEDHSHDHEPPRSDLFLFPDESGNLGQEPSPTYPVLHSPLISPPAPSLVHDTDDFCILDTPGSRILEKDEEPVVKKLISEPILVREEHFSVPLEGSSSTRGPLHFPVPEIRYLVKEISVVWHLYGGKDFGGGALSSSPARSRGCTPHSSPSQTPVKQVRRGSRAGGGWGRNPDVLMEIQLSKVRFQHEVYPQAPQTGVLTEQPVSRQVFSVQDLEIQDRLASSKMNKFLYLYSSKEMPRKAHSNMLTVRALHVCPEAGQAPQECCLRVSLMPLRLNIDQDALFFLKDFFTSLAAEVELFSPPDQEGNNQYAKYSETLEFRFTSEVPIRLDYHGKHMAMEQGTFAGIVIGLTQLNCSELKLRCLCYRQGLLGVDKLFSYAINEWLNDIKKNQLPGLLGGVGPIHSLVQLVQGFRDLVWLPIEQYRKDGRIVRGFQRGTASFGTSTAMAALELTNRMVRTIQAAAETAYDMVSPVPDEKECKKIKRYSHYCLAHQPVDLREGVAKAYSVVKEGITDTALTIYDTATREHEQRGMTGAVGGVLRQLPPAVVKPLIVATEATSNVLGGMRNQIHPDARQEESQKWRLGEE</sequence>
<evidence type="ECO:0000256" key="7">
    <source>
        <dbReference type="ARBA" id="ARBA00023136"/>
    </source>
</evidence>
<evidence type="ECO:0000256" key="8">
    <source>
        <dbReference type="ARBA" id="ARBA00024479"/>
    </source>
</evidence>
<keyword evidence="7" id="KW-0472">Membrane</keyword>
<comment type="catalytic activity">
    <reaction evidence="8">
        <text>a 1,2-diacyl-sn-glycero-3-phospho-L-serine(in) = a 1,2-diacyl-sn-glycero-3-phospho-L-serine(out)</text>
        <dbReference type="Rhea" id="RHEA:38663"/>
        <dbReference type="ChEBI" id="CHEBI:57262"/>
    </reaction>
</comment>
<evidence type="ECO:0000313" key="11">
    <source>
        <dbReference type="Ensembl" id="ENSCCRP00015014043.1"/>
    </source>
</evidence>
<organism evidence="11 12">
    <name type="scientific">Cyprinus carpio</name>
    <name type="common">Common carp</name>
    <dbReference type="NCBI Taxonomy" id="7962"/>
    <lineage>
        <taxon>Eukaryota</taxon>
        <taxon>Metazoa</taxon>
        <taxon>Chordata</taxon>
        <taxon>Craniata</taxon>
        <taxon>Vertebrata</taxon>
        <taxon>Euteleostomi</taxon>
        <taxon>Actinopterygii</taxon>
        <taxon>Neopterygii</taxon>
        <taxon>Teleostei</taxon>
        <taxon>Ostariophysi</taxon>
        <taxon>Cypriniformes</taxon>
        <taxon>Cyprinidae</taxon>
        <taxon>Cyprininae</taxon>
        <taxon>Cyprinus</taxon>
    </lineage>
</organism>
<dbReference type="InterPro" id="IPR026849">
    <property type="entry name" value="ATG2"/>
</dbReference>
<dbReference type="GO" id="GO:0061723">
    <property type="term" value="P:glycophagy"/>
    <property type="evidence" value="ECO:0007669"/>
    <property type="project" value="TreeGrafter"/>
</dbReference>
<comment type="similarity">
    <text evidence="3">Belongs to the ATG2 family.</text>
</comment>
<evidence type="ECO:0000256" key="3">
    <source>
        <dbReference type="ARBA" id="ARBA00009714"/>
    </source>
</evidence>
<dbReference type="GO" id="GO:0034727">
    <property type="term" value="P:piecemeal microautophagy of the nucleus"/>
    <property type="evidence" value="ECO:0007669"/>
    <property type="project" value="TreeGrafter"/>
</dbReference>
<evidence type="ECO:0000256" key="9">
    <source>
        <dbReference type="ARBA" id="ARBA00024615"/>
    </source>
</evidence>
<evidence type="ECO:0000256" key="5">
    <source>
        <dbReference type="ARBA" id="ARBA00022824"/>
    </source>
</evidence>
<protein>
    <submittedName>
        <fullName evidence="11">Autophagy related 2B</fullName>
    </submittedName>
</protein>
<dbReference type="GO" id="GO:0006869">
    <property type="term" value="P:lipid transport"/>
    <property type="evidence" value="ECO:0007669"/>
    <property type="project" value="UniProtKB-KW"/>
</dbReference>
<evidence type="ECO:0000256" key="1">
    <source>
        <dbReference type="ARBA" id="ARBA00004406"/>
    </source>
</evidence>
<feature type="compositionally biased region" description="Basic residues" evidence="10">
    <location>
        <begin position="1206"/>
        <end position="1216"/>
    </location>
</feature>
<dbReference type="GO" id="GO:0005789">
    <property type="term" value="C:endoplasmic reticulum membrane"/>
    <property type="evidence" value="ECO:0007669"/>
    <property type="project" value="UniProtKB-SubCell"/>
</dbReference>
<feature type="region of interest" description="Disordered" evidence="10">
    <location>
        <begin position="1203"/>
        <end position="1227"/>
    </location>
</feature>
<dbReference type="PANTHER" id="PTHR13190:SF20">
    <property type="entry name" value="AUTOPHAGY-RELATED PROTEIN 2 HOMOLOG B"/>
    <property type="match status" value="1"/>
</dbReference>
<comment type="subcellular location">
    <subcellularLocation>
        <location evidence="1">Endoplasmic reticulum membrane</location>
        <topology evidence="1">Peripheral membrane protein</topology>
    </subcellularLocation>
    <subcellularLocation>
        <location evidence="2">Preautophagosomal structure membrane</location>
        <topology evidence="2">Peripheral membrane protein</topology>
    </subcellularLocation>
</comment>
<proteinExistence type="inferred from homology"/>
<name>A0A8C1SYQ8_CYPCA</name>
<dbReference type="GO" id="GO:0043495">
    <property type="term" value="F:protein-membrane adaptor activity"/>
    <property type="evidence" value="ECO:0007669"/>
    <property type="project" value="TreeGrafter"/>
</dbReference>
<dbReference type="GO" id="GO:0061709">
    <property type="term" value="P:reticulophagy"/>
    <property type="evidence" value="ECO:0007669"/>
    <property type="project" value="TreeGrafter"/>
</dbReference>
<feature type="compositionally biased region" description="Polar residues" evidence="10">
    <location>
        <begin position="1403"/>
        <end position="1412"/>
    </location>
</feature>
<feature type="region of interest" description="Disordered" evidence="10">
    <location>
        <begin position="1391"/>
        <end position="1427"/>
    </location>
</feature>
<feature type="region of interest" description="Disordered" evidence="10">
    <location>
        <begin position="686"/>
        <end position="728"/>
    </location>
</feature>
<feature type="compositionally biased region" description="Basic and acidic residues" evidence="10">
    <location>
        <begin position="698"/>
        <end position="721"/>
    </location>
</feature>
<dbReference type="GO" id="GO:0000422">
    <property type="term" value="P:autophagy of mitochondrion"/>
    <property type="evidence" value="ECO:0007669"/>
    <property type="project" value="TreeGrafter"/>
</dbReference>
<reference evidence="11" key="1">
    <citation type="submission" date="2025-08" db="UniProtKB">
        <authorList>
            <consortium name="Ensembl"/>
        </authorList>
    </citation>
    <scope>IDENTIFICATION</scope>
</reference>
<dbReference type="Pfam" id="PF13329">
    <property type="entry name" value="ATG2_CAD"/>
    <property type="match status" value="2"/>
</dbReference>
<dbReference type="GO" id="GO:0034045">
    <property type="term" value="C:phagophore assembly site membrane"/>
    <property type="evidence" value="ECO:0007669"/>
    <property type="project" value="UniProtKB-SubCell"/>
</dbReference>
<dbReference type="Proteomes" id="UP000694700">
    <property type="component" value="Unplaced"/>
</dbReference>
<comment type="catalytic activity">
    <reaction evidence="9">
        <text>a 1,2-diacyl-sn-glycero-3-phosphoethanolamine(in) = a 1,2-diacyl-sn-glycero-3-phosphoethanolamine(out)</text>
        <dbReference type="Rhea" id="RHEA:38895"/>
        <dbReference type="ChEBI" id="CHEBI:64612"/>
    </reaction>
</comment>
<dbReference type="GO" id="GO:0000045">
    <property type="term" value="P:autophagosome assembly"/>
    <property type="evidence" value="ECO:0007669"/>
    <property type="project" value="TreeGrafter"/>
</dbReference>
<keyword evidence="4" id="KW-0813">Transport</keyword>
<evidence type="ECO:0000256" key="4">
    <source>
        <dbReference type="ARBA" id="ARBA00022448"/>
    </source>
</evidence>
<dbReference type="Ensembl" id="ENSCCRT00015014542.1">
    <property type="protein sequence ID" value="ENSCCRP00015014043.1"/>
    <property type="gene ID" value="ENSCCRG00015005776.1"/>
</dbReference>
<evidence type="ECO:0000256" key="6">
    <source>
        <dbReference type="ARBA" id="ARBA00023055"/>
    </source>
</evidence>
<feature type="compositionally biased region" description="Basic and acidic residues" evidence="10">
    <location>
        <begin position="1258"/>
        <end position="1269"/>
    </location>
</feature>
<evidence type="ECO:0000256" key="10">
    <source>
        <dbReference type="SAM" id="MobiDB-lite"/>
    </source>
</evidence>
<dbReference type="GO" id="GO:0032266">
    <property type="term" value="F:phosphatidylinositol-3-phosphate binding"/>
    <property type="evidence" value="ECO:0007669"/>
    <property type="project" value="TreeGrafter"/>
</dbReference>
<accession>A0A8C1SYQ8</accession>